<comment type="caution">
    <text evidence="3">The sequence shown here is derived from an EMBL/GenBank/DDBJ whole genome shotgun (WGS) entry which is preliminary data.</text>
</comment>
<dbReference type="Pfam" id="PF00078">
    <property type="entry name" value="RVT_1"/>
    <property type="match status" value="1"/>
</dbReference>
<dbReference type="SUPFAM" id="SSF56672">
    <property type="entry name" value="DNA/RNA polymerases"/>
    <property type="match status" value="1"/>
</dbReference>
<gene>
    <name evidence="3" type="ORF">Tci_055321</name>
</gene>
<evidence type="ECO:0000259" key="2">
    <source>
        <dbReference type="Pfam" id="PF00078"/>
    </source>
</evidence>
<dbReference type="PANTHER" id="PTHR33116">
    <property type="entry name" value="REVERSE TRANSCRIPTASE ZINC-BINDING DOMAIN-CONTAINING PROTEIN-RELATED-RELATED"/>
    <property type="match status" value="1"/>
</dbReference>
<dbReference type="InterPro" id="IPR000477">
    <property type="entry name" value="RT_dom"/>
</dbReference>
<dbReference type="AlphaFoldDB" id="A0A6L2NAU7"/>
<sequence length="780" mass="89648">MFSMGKRKLRALMVIRLLSLKMLGQPGDTSSFSTYLFFNKRLNDDDASYMILTVTRQEIKNAMFSMGNEKAPGPDGYTVAFFKEAWVLLRMILLRRFVSFSLMELMHNYHLDRGPSRCAFKVDIQKAYDTVDWGFLREVLIGFGFHDRMVKWIMECVTTTSFSIIINGSLHGYFKGKRGLRQGDPLSPYLYCSKLELVNLCFADDLFLFAHGDVDSVKVIKEALEEFKNASSLIPSLPKSTTYFCNVLNHVKLLILHILPFEEGRLPVKYLGVLLVSSRLMFGDCKELIEKVESRVHDWKNKSLSAAGRLQLAQSILGSMHFYWASVFILPTRVLHDIEKIIRGFLWCQGNMKKGRANVAWEVVCLPKDEGGLGLRQLDHFNKALMVTHIWKLLSLKESLWVQWIHSYKLQGRNFWDVSVRGNMSWGWRKILQIRPFIREFIRYKIGDGSSISLWFDNGCDHSPLAAVITPRDVFRVGLELSLKLRDVVQNNVWNWPPYLAMIPRHAFNLWLIMKERLKTQDRERNARLFKSQRRSVLQVIEGVIVFSGSNLFRADLRDQEMVSHFLGFGGFKSIVRVYNLEAAEIIIPEVEEIEDDNLHEKLLNVHLLIANIEALKDNPTSSSEPLTKSSSTSLHSFLEETNTFHNSLLEFENFYFDLGEISSGSTTTHSDISLPDYEAFSFNNDHIKEFSSGSPTTQTDICRSEYDSFIFDLTHEEFVDELAHIISPPDIPGNLKTLAKGFYPPSLKFLSFNWESWLIILDLRGDIAVDGCMGVFCEN</sequence>
<organism evidence="3">
    <name type="scientific">Tanacetum cinerariifolium</name>
    <name type="common">Dalmatian daisy</name>
    <name type="synonym">Chrysanthemum cinerariifolium</name>
    <dbReference type="NCBI Taxonomy" id="118510"/>
    <lineage>
        <taxon>Eukaryota</taxon>
        <taxon>Viridiplantae</taxon>
        <taxon>Streptophyta</taxon>
        <taxon>Embryophyta</taxon>
        <taxon>Tracheophyta</taxon>
        <taxon>Spermatophyta</taxon>
        <taxon>Magnoliopsida</taxon>
        <taxon>eudicotyledons</taxon>
        <taxon>Gunneridae</taxon>
        <taxon>Pentapetalae</taxon>
        <taxon>asterids</taxon>
        <taxon>campanulids</taxon>
        <taxon>Asterales</taxon>
        <taxon>Asteraceae</taxon>
        <taxon>Asteroideae</taxon>
        <taxon>Anthemideae</taxon>
        <taxon>Anthemidinae</taxon>
        <taxon>Tanacetum</taxon>
    </lineage>
</organism>
<accession>A0A6L2NAU7</accession>
<evidence type="ECO:0000313" key="3">
    <source>
        <dbReference type="EMBL" id="GEU83343.1"/>
    </source>
</evidence>
<dbReference type="EMBL" id="BKCJ010008664">
    <property type="protein sequence ID" value="GEU83343.1"/>
    <property type="molecule type" value="Genomic_DNA"/>
</dbReference>
<feature type="domain" description="Reverse transcriptase" evidence="2">
    <location>
        <begin position="107"/>
        <end position="273"/>
    </location>
</feature>
<feature type="signal peptide" evidence="1">
    <location>
        <begin position="1"/>
        <end position="24"/>
    </location>
</feature>
<evidence type="ECO:0000256" key="1">
    <source>
        <dbReference type="SAM" id="SignalP"/>
    </source>
</evidence>
<reference evidence="3" key="1">
    <citation type="journal article" date="2019" name="Sci. Rep.">
        <title>Draft genome of Tanacetum cinerariifolium, the natural source of mosquito coil.</title>
        <authorList>
            <person name="Yamashiro T."/>
            <person name="Shiraishi A."/>
            <person name="Satake H."/>
            <person name="Nakayama K."/>
        </authorList>
    </citation>
    <scope>NUCLEOTIDE SEQUENCE</scope>
</reference>
<keyword evidence="1" id="KW-0732">Signal</keyword>
<dbReference type="InterPro" id="IPR043502">
    <property type="entry name" value="DNA/RNA_pol_sf"/>
</dbReference>
<proteinExistence type="predicted"/>
<feature type="chain" id="PRO_5026931954" description="Reverse transcriptase domain-containing protein" evidence="1">
    <location>
        <begin position="25"/>
        <end position="780"/>
    </location>
</feature>
<dbReference type="PANTHER" id="PTHR33116:SF76">
    <property type="entry name" value="DUF4283 DOMAIN-CONTAINING PROTEIN"/>
    <property type="match status" value="1"/>
</dbReference>
<name>A0A6L2NAU7_TANCI</name>
<protein>
    <recommendedName>
        <fullName evidence="2">Reverse transcriptase domain-containing protein</fullName>
    </recommendedName>
</protein>